<feature type="disulfide bond" evidence="2">
    <location>
        <begin position="353"/>
        <end position="389"/>
    </location>
</feature>
<evidence type="ECO:0000313" key="6">
    <source>
        <dbReference type="Proteomes" id="UP000224854"/>
    </source>
</evidence>
<reference evidence="5 6" key="1">
    <citation type="submission" date="2017-06" db="EMBL/GenBank/DDBJ databases">
        <title>Ant-infecting Ophiocordyceps genomes reveal a high diversity of potential behavioral manipulation genes and a possible major role for enterotoxins.</title>
        <authorList>
            <person name="De Bekker C."/>
            <person name="Evans H.C."/>
            <person name="Brachmann A."/>
            <person name="Hughes D.P."/>
        </authorList>
    </citation>
    <scope>NUCLEOTIDE SEQUENCE [LARGE SCALE GENOMIC DNA]</scope>
    <source>
        <strain evidence="5 6">1348a</strain>
    </source>
</reference>
<gene>
    <name evidence="5" type="ORF">CDD82_1989</name>
</gene>
<proteinExistence type="inferred from homology"/>
<dbReference type="Gene3D" id="2.40.70.10">
    <property type="entry name" value="Acid Proteases"/>
    <property type="match status" value="1"/>
</dbReference>
<name>A0A2C5Y1J6_9HYPO</name>
<dbReference type="OrthoDB" id="771136at2759"/>
<dbReference type="Proteomes" id="UP000224854">
    <property type="component" value="Unassembled WGS sequence"/>
</dbReference>
<keyword evidence="3" id="KW-0732">Signal</keyword>
<keyword evidence="2" id="KW-1015">Disulfide bond</keyword>
<organism evidence="5 6">
    <name type="scientific">Ophiocordyceps australis</name>
    <dbReference type="NCBI Taxonomy" id="1399860"/>
    <lineage>
        <taxon>Eukaryota</taxon>
        <taxon>Fungi</taxon>
        <taxon>Dikarya</taxon>
        <taxon>Ascomycota</taxon>
        <taxon>Pezizomycotina</taxon>
        <taxon>Sordariomycetes</taxon>
        <taxon>Hypocreomycetidae</taxon>
        <taxon>Hypocreales</taxon>
        <taxon>Ophiocordycipitaceae</taxon>
        <taxon>Ophiocordyceps</taxon>
    </lineage>
</organism>
<dbReference type="PANTHER" id="PTHR47966:SF51">
    <property type="entry name" value="BETA-SITE APP-CLEAVING ENZYME, ISOFORM A-RELATED"/>
    <property type="match status" value="1"/>
</dbReference>
<feature type="chain" id="PRO_5012451524" description="Peptidase A1 domain-containing protein" evidence="3">
    <location>
        <begin position="20"/>
        <end position="435"/>
    </location>
</feature>
<evidence type="ECO:0000256" key="2">
    <source>
        <dbReference type="PIRSR" id="PIRSR601461-2"/>
    </source>
</evidence>
<evidence type="ECO:0000256" key="1">
    <source>
        <dbReference type="ARBA" id="ARBA00007447"/>
    </source>
</evidence>
<dbReference type="CDD" id="cd05471">
    <property type="entry name" value="pepsin_like"/>
    <property type="match status" value="1"/>
</dbReference>
<dbReference type="AlphaFoldDB" id="A0A2C5Y1J6"/>
<feature type="signal peptide" evidence="3">
    <location>
        <begin position="1"/>
        <end position="19"/>
    </location>
</feature>
<comment type="similarity">
    <text evidence="1">Belongs to the peptidase A1 family.</text>
</comment>
<accession>A0A2C5Y1J6</accession>
<dbReference type="GO" id="GO:0004190">
    <property type="term" value="F:aspartic-type endopeptidase activity"/>
    <property type="evidence" value="ECO:0007669"/>
    <property type="project" value="InterPro"/>
</dbReference>
<dbReference type="PANTHER" id="PTHR47966">
    <property type="entry name" value="BETA-SITE APP-CLEAVING ENZYME, ISOFORM A-RELATED"/>
    <property type="match status" value="1"/>
</dbReference>
<dbReference type="GO" id="GO:0006508">
    <property type="term" value="P:proteolysis"/>
    <property type="evidence" value="ECO:0007669"/>
    <property type="project" value="InterPro"/>
</dbReference>
<dbReference type="SUPFAM" id="SSF50630">
    <property type="entry name" value="Acid proteases"/>
    <property type="match status" value="1"/>
</dbReference>
<dbReference type="InterPro" id="IPR001461">
    <property type="entry name" value="Aspartic_peptidase_A1"/>
</dbReference>
<dbReference type="InterPro" id="IPR033121">
    <property type="entry name" value="PEPTIDASE_A1"/>
</dbReference>
<evidence type="ECO:0000259" key="4">
    <source>
        <dbReference type="PROSITE" id="PS51767"/>
    </source>
</evidence>
<sequence length="435" mass="48383">MLTILTGVVVACVMGGVAGAVPAALHQHRCRASAPEKGAASGNSSRDSRRGHDWLVQWTPLGFVARAGIGSPRFEHNVFVDWTWIGHIVTTPRCFGQWNAALCFYAGQVVWDPRSSVSWANLSGTYGDRTWQPNHFFRRDAMHVDFASDEVQVGPVSGRVVLQLTDLAFDASKFGAAYPFTGVFGMSPVFPGDDARYQSPFYQQWKHGVWHRGLAGFVYCHDPWSKHAVCKGHDGIQTLGGIRRDLIAHGKIWWYRVKVYPDVNTLDFVYTPPVLNYWAIELQSLRIGPETQRLAPTSERSGKGAIFDHASYGRGVPLTVNAYARLVALTGGKRVLLPSPPNNGAQDFYAVDCSRLATFPTLAYRFVGHAREWTVTPQRYVETTPTGTCVLNVRTLASRDEFIGNFGETFIKDKYIVLDFERNRLGIADVAWPLS</sequence>
<keyword evidence="6" id="KW-1185">Reference proteome</keyword>
<dbReference type="Pfam" id="PF00026">
    <property type="entry name" value="Asp"/>
    <property type="match status" value="1"/>
</dbReference>
<dbReference type="InterPro" id="IPR034164">
    <property type="entry name" value="Pepsin-like_dom"/>
</dbReference>
<feature type="domain" description="Peptidase A1" evidence="4">
    <location>
        <begin position="63"/>
        <end position="428"/>
    </location>
</feature>
<evidence type="ECO:0000256" key="3">
    <source>
        <dbReference type="SAM" id="SignalP"/>
    </source>
</evidence>
<protein>
    <recommendedName>
        <fullName evidence="4">Peptidase A1 domain-containing protein</fullName>
    </recommendedName>
</protein>
<dbReference type="EMBL" id="NJEU01001657">
    <property type="protein sequence ID" value="PHH62557.1"/>
    <property type="molecule type" value="Genomic_DNA"/>
</dbReference>
<dbReference type="PROSITE" id="PS51767">
    <property type="entry name" value="PEPTIDASE_A1"/>
    <property type="match status" value="1"/>
</dbReference>
<dbReference type="InterPro" id="IPR021109">
    <property type="entry name" value="Peptidase_aspartic_dom_sf"/>
</dbReference>
<evidence type="ECO:0000313" key="5">
    <source>
        <dbReference type="EMBL" id="PHH62557.1"/>
    </source>
</evidence>
<comment type="caution">
    <text evidence="5">The sequence shown here is derived from an EMBL/GenBank/DDBJ whole genome shotgun (WGS) entry which is preliminary data.</text>
</comment>